<dbReference type="AlphaFoldDB" id="A0A2M9C4S3"/>
<evidence type="ECO:0000256" key="1">
    <source>
        <dbReference type="SAM" id="Phobius"/>
    </source>
</evidence>
<evidence type="ECO:0000313" key="2">
    <source>
        <dbReference type="EMBL" id="PJJ65531.1"/>
    </source>
</evidence>
<dbReference type="RefSeq" id="WP_100343415.1">
    <property type="nucleotide sequence ID" value="NZ_PGFB01000001.1"/>
</dbReference>
<accession>A0A2M9C4S3</accession>
<dbReference type="Proteomes" id="UP000230161">
    <property type="component" value="Unassembled WGS sequence"/>
</dbReference>
<evidence type="ECO:0008006" key="4">
    <source>
        <dbReference type="Google" id="ProtNLM"/>
    </source>
</evidence>
<protein>
    <recommendedName>
        <fullName evidence="4">DUF3592 domain-containing protein</fullName>
    </recommendedName>
</protein>
<keyword evidence="3" id="KW-1185">Reference proteome</keyword>
<feature type="transmembrane region" description="Helical" evidence="1">
    <location>
        <begin position="6"/>
        <end position="29"/>
    </location>
</feature>
<keyword evidence="1" id="KW-0812">Transmembrane</keyword>
<name>A0A2M9C4S3_9MICO</name>
<keyword evidence="1" id="KW-0472">Membrane</keyword>
<keyword evidence="1" id="KW-1133">Transmembrane helix</keyword>
<dbReference type="EMBL" id="PGFB01000001">
    <property type="protein sequence ID" value="PJJ65531.1"/>
    <property type="molecule type" value="Genomic_DNA"/>
</dbReference>
<comment type="caution">
    <text evidence="2">The sequence shown here is derived from an EMBL/GenBank/DDBJ whole genome shotgun (WGS) entry which is preliminary data.</text>
</comment>
<organism evidence="2 3">
    <name type="scientific">Compostimonas suwonensis</name>
    <dbReference type="NCBI Taxonomy" id="1048394"/>
    <lineage>
        <taxon>Bacteria</taxon>
        <taxon>Bacillati</taxon>
        <taxon>Actinomycetota</taxon>
        <taxon>Actinomycetes</taxon>
        <taxon>Micrococcales</taxon>
        <taxon>Microbacteriaceae</taxon>
        <taxon>Compostimonas</taxon>
    </lineage>
</organism>
<feature type="transmembrane region" description="Helical" evidence="1">
    <location>
        <begin position="110"/>
        <end position="132"/>
    </location>
</feature>
<sequence length="133" mass="14609">MTSGLAAISLIVELFTWIGLVAGALFLIIGISIGIGARRWVETSAAVIDDEEGLRVRWLATDRELYELPITPIQLAELPDVDDLVIFYDDRHPERCRFHTPTHDGRAVRITGWVLIITGVLAGAASIALLFAE</sequence>
<dbReference type="OrthoDB" id="4991083at2"/>
<evidence type="ECO:0000313" key="3">
    <source>
        <dbReference type="Proteomes" id="UP000230161"/>
    </source>
</evidence>
<gene>
    <name evidence="2" type="ORF">CLV54_0564</name>
</gene>
<proteinExistence type="predicted"/>
<reference evidence="2 3" key="1">
    <citation type="submission" date="2017-11" db="EMBL/GenBank/DDBJ databases">
        <title>Genomic Encyclopedia of Archaeal and Bacterial Type Strains, Phase II (KMG-II): From Individual Species to Whole Genera.</title>
        <authorList>
            <person name="Goeker M."/>
        </authorList>
    </citation>
    <scope>NUCLEOTIDE SEQUENCE [LARGE SCALE GENOMIC DNA]</scope>
    <source>
        <strain evidence="2 3">DSM 25625</strain>
    </source>
</reference>